<dbReference type="EMBL" id="JAJQKU010000002">
    <property type="protein sequence ID" value="MCD9096568.1"/>
    <property type="molecule type" value="Genomic_DNA"/>
</dbReference>
<keyword evidence="1" id="KW-0812">Transmembrane</keyword>
<feature type="transmembrane region" description="Helical" evidence="1">
    <location>
        <begin position="28"/>
        <end position="49"/>
    </location>
</feature>
<evidence type="ECO:0000313" key="2">
    <source>
        <dbReference type="EMBL" id="MCD9096568.1"/>
    </source>
</evidence>
<reference evidence="2" key="1">
    <citation type="submission" date="2021-12" db="EMBL/GenBank/DDBJ databases">
        <authorList>
            <person name="Ulrich A."/>
        </authorList>
    </citation>
    <scope>NUCLEOTIDE SEQUENCE</scope>
    <source>
        <strain evidence="2">A1P009</strain>
    </source>
</reference>
<evidence type="ECO:0000256" key="1">
    <source>
        <dbReference type="SAM" id="Phobius"/>
    </source>
</evidence>
<accession>A0ABS8UAQ9</accession>
<keyword evidence="1" id="KW-0472">Membrane</keyword>
<protein>
    <submittedName>
        <fullName evidence="2">DUF2254 domain-containing protein</fullName>
    </submittedName>
</protein>
<name>A0ABS8UAQ9_9GAMM</name>
<gene>
    <name evidence="2" type="ORF">LTT95_06390</name>
</gene>
<comment type="caution">
    <text evidence="2">The sequence shown here is derived from an EMBL/GenBank/DDBJ whole genome shotgun (WGS) entry which is preliminary data.</text>
</comment>
<dbReference type="Pfam" id="PF10011">
    <property type="entry name" value="DUF2254"/>
    <property type="match status" value="1"/>
</dbReference>
<feature type="transmembrane region" description="Helical" evidence="1">
    <location>
        <begin position="116"/>
        <end position="139"/>
    </location>
</feature>
<feature type="transmembrane region" description="Helical" evidence="1">
    <location>
        <begin position="69"/>
        <end position="95"/>
    </location>
</feature>
<keyword evidence="1" id="KW-1133">Transmembrane helix</keyword>
<dbReference type="InterPro" id="IPR018723">
    <property type="entry name" value="DUF2254_membrane"/>
</dbReference>
<reference evidence="2" key="2">
    <citation type="journal article" date="2022" name="Syst. Appl. Microbiol.">
        <title>Physiological and genomic characterisation of Luteimonas fraxinea sp. nov., a bacterial species associated with trees tolerant to ash dieback.</title>
        <authorList>
            <person name="Ulrich K."/>
            <person name="Becker R."/>
            <person name="Behrendt U."/>
            <person name="Kube M."/>
            <person name="Schneck V."/>
            <person name="Ulrich A."/>
        </authorList>
    </citation>
    <scope>NUCLEOTIDE SEQUENCE</scope>
    <source>
        <strain evidence="2">A1P009</strain>
    </source>
</reference>
<feature type="transmembrane region" description="Helical" evidence="1">
    <location>
        <begin position="145"/>
        <end position="166"/>
    </location>
</feature>
<sequence length="436" mass="45758">MRSGPARGTLRMTLAQLRLILRRESRRMWVRATIYCGLAIVTALVGALVKTWIPESLAGRIGADSVGNLLGILAASMLAVTTFSLSTMVSAYSSASTSATPRATRLLIADSGAQGALATFIGAFLFAVVGLIALSTGIYGDSGRVVLFAATVLVIVLITLTLLRWIEQLSSFGRLGATINLVEDVTRRAMRQYAADPYLGAAPSPGVPADATPFEARDIGYVEHIDVALLAAIAAEHDGEIHVVSLPGVFAAPGRALVAARGLPATDAVVERVRSAFTISDERSFEQDPRYGFVVLTEIGSRALSASINDAGTAIDIIGTVTRLMCEWARLGVPAGATDIRHARVFVPAIDIDDVFGDLYPSLARDGAGLVEIGIRMQKGLAAIAASGDPVFAAAASRHAGLAMARAMTALTFEPDRELLRRTVIEAGDSVDGRSG</sequence>
<keyword evidence="3" id="KW-1185">Reference proteome</keyword>
<proteinExistence type="predicted"/>
<dbReference type="RefSeq" id="WP_232135314.1">
    <property type="nucleotide sequence ID" value="NZ_CP089507.1"/>
</dbReference>
<dbReference type="Proteomes" id="UP001430360">
    <property type="component" value="Unassembled WGS sequence"/>
</dbReference>
<evidence type="ECO:0000313" key="3">
    <source>
        <dbReference type="Proteomes" id="UP001430360"/>
    </source>
</evidence>
<organism evidence="2 3">
    <name type="scientific">Luteimonas fraxinea</name>
    <dbReference type="NCBI Taxonomy" id="2901869"/>
    <lineage>
        <taxon>Bacteria</taxon>
        <taxon>Pseudomonadati</taxon>
        <taxon>Pseudomonadota</taxon>
        <taxon>Gammaproteobacteria</taxon>
        <taxon>Lysobacterales</taxon>
        <taxon>Lysobacteraceae</taxon>
        <taxon>Luteimonas</taxon>
    </lineage>
</organism>